<gene>
    <name evidence="3" type="ORF">OZ401_004937</name>
</gene>
<dbReference type="RefSeq" id="WP_341472232.1">
    <property type="nucleotide sequence ID" value="NZ_CP128402.1"/>
</dbReference>
<evidence type="ECO:0000259" key="2">
    <source>
        <dbReference type="Pfam" id="PF18731"/>
    </source>
</evidence>
<dbReference type="EMBL" id="CP128402">
    <property type="protein sequence ID" value="WJW70363.1"/>
    <property type="molecule type" value="Genomic_DNA"/>
</dbReference>
<accession>A0ABY9BB01</accession>
<sequence>MALSNRDRVSKGLDLLRDGLKPYFQREFQALYKDGWMDYARQSLANDYALNNQPFANWDAAPLLKIMWDQWNIVFNRTLGQSERSLVSELRTVRNNWAHQQAFTLDDAYRALDSIQRLLTAVNAPEARELEKQKQEILRLRFEEQAKVESRKVAIAPIEGQPAAGYRPWREIVTPHTDVARGTYQQAEFAADLGQVYRGEGTDEYRDPRSFFQRTFLTEGLKTLLSGALKRLSGTGGDPVVELQTNFGGGKTHSMLALFHLFSGAIPGDLLGVEEILKEAGVTTLPKVQRAALVGQALSPAQPQRKADGTEVFTMWGELAWQLLGRDGYELVAESDRKGVSPGSDILRQLFSAAAPCLILIDEWVAYLRMLYGKYDLTGGSFDSNLTFAQALTETARAVPRTLVVASLPASDIEIGGEGGREALSRLRNTFGRMESAWRPASAEEGFEIVRRRLFEPITEPSLYTARDAVVKAFTEMYRTQSAEFPSACREADYERRMKAAYPIHPELFDRLYNDWSTLEKFQRTRGVLRLMAAVIHALWERDDRSLLILPANVPVDDSTVQTELTRYLDDTWVPVIEKDVDGQHSLPLRLDRENPNLGRYSAARRVARTLYLGSAPTLNTANKGLDDQRIKLGCAQPGESVATFGDALRRLTDQATHLYVDGKRYWFSTQPSVNRLAQDRATQQKDDDIYLEILARLRVEQKDQKNRGDFSAVHLAPANSSEVPDERETRLVMLAPEHWHSRNAKDSPARKEVGIILDQRGSSPRRYRNALVFLAPDSARYKDLEQAVRQYLAWKSIEDERETLNLDNFQSNQAKVKRGQADDTIKQRIPETYIWLLVPGLPSPNAPNTELEWEELGLQGSDPLAVRASKKLKNQELLITQLGATRLKMELDRIPLWRGERNGADVGVKQLVDDFAQYLYLPRLRDPHVLTESIQAGVASMMWESETFAYAEGWDSQWEKYRGLKTGQITSVILDGESLVVKSEVAQRQIEEEDATRRAAEARRERERAEKAGNPPPPAHIRKLEPDVPDERDVPPIDTLKKEGLHRFHGSITLDALRLSRDVGTISEAVIQHLAGLLRSKVKITLEIEADLPEGTPDNVVRTVTENCRTLKFEQFGFEEN</sequence>
<feature type="region of interest" description="Disordered" evidence="1">
    <location>
        <begin position="991"/>
        <end position="1033"/>
    </location>
</feature>
<feature type="domain" description="Swt1-like HEPN" evidence="2">
    <location>
        <begin position="11"/>
        <end position="123"/>
    </location>
</feature>
<feature type="compositionally biased region" description="Basic and acidic residues" evidence="1">
    <location>
        <begin position="1023"/>
        <end position="1033"/>
    </location>
</feature>
<evidence type="ECO:0000313" key="3">
    <source>
        <dbReference type="EMBL" id="WJW70363.1"/>
    </source>
</evidence>
<dbReference type="Pfam" id="PF18731">
    <property type="entry name" value="HEPN_Swt1"/>
    <property type="match status" value="1"/>
</dbReference>
<reference evidence="3" key="1">
    <citation type="journal article" date="2024" name="Nature">
        <title>Anoxygenic phototroph of the Chloroflexota uses a type I reaction centre.</title>
        <authorList>
            <person name="Tsuji J.M."/>
            <person name="Shaw N.A."/>
            <person name="Nagashima S."/>
            <person name="Venkiteswaran J.J."/>
            <person name="Schiff S.L."/>
            <person name="Watanabe T."/>
            <person name="Fukui M."/>
            <person name="Hanada S."/>
            <person name="Tank M."/>
            <person name="Neufeld J.D."/>
        </authorList>
    </citation>
    <scope>NUCLEOTIDE SEQUENCE</scope>
    <source>
        <strain evidence="3">L227-S17</strain>
    </source>
</reference>
<organism evidence="3 4">
    <name type="scientific">Candidatus Chlorohelix allophototropha</name>
    <dbReference type="NCBI Taxonomy" id="3003348"/>
    <lineage>
        <taxon>Bacteria</taxon>
        <taxon>Bacillati</taxon>
        <taxon>Chloroflexota</taxon>
        <taxon>Chloroflexia</taxon>
        <taxon>Candidatus Chloroheliales</taxon>
        <taxon>Candidatus Chloroheliaceae</taxon>
        <taxon>Candidatus Chlorohelix</taxon>
    </lineage>
</organism>
<dbReference type="InterPro" id="IPR041650">
    <property type="entry name" value="HEPN_Swt1"/>
</dbReference>
<dbReference type="Pfam" id="PF04465">
    <property type="entry name" value="DUF499"/>
    <property type="match status" value="1"/>
</dbReference>
<dbReference type="Proteomes" id="UP001431572">
    <property type="component" value="Plasmid unnamed2"/>
</dbReference>
<evidence type="ECO:0000313" key="4">
    <source>
        <dbReference type="Proteomes" id="UP001431572"/>
    </source>
</evidence>
<keyword evidence="3" id="KW-0614">Plasmid</keyword>
<evidence type="ECO:0000256" key="1">
    <source>
        <dbReference type="SAM" id="MobiDB-lite"/>
    </source>
</evidence>
<feature type="compositionally biased region" description="Basic and acidic residues" evidence="1">
    <location>
        <begin position="996"/>
        <end position="1012"/>
    </location>
</feature>
<protein>
    <submittedName>
        <fullName evidence="3">Swt1 family HEPN domain-containing protein</fullName>
    </submittedName>
</protein>
<dbReference type="InterPro" id="IPR007555">
    <property type="entry name" value="DUF499"/>
</dbReference>
<geneLocation type="plasmid" evidence="3 4">
    <name>unnamed2</name>
</geneLocation>
<name>A0ABY9BB01_9CHLR</name>
<proteinExistence type="predicted"/>
<keyword evidence="4" id="KW-1185">Reference proteome</keyword>